<dbReference type="OrthoDB" id="9812787at2"/>
<dbReference type="InterPro" id="IPR040591">
    <property type="entry name" value="RqcP2_RBD"/>
</dbReference>
<dbReference type="EMBL" id="SDGY01000001">
    <property type="protein sequence ID" value="TYC46600.1"/>
    <property type="molecule type" value="Genomic_DNA"/>
</dbReference>
<evidence type="ECO:0000259" key="2">
    <source>
        <dbReference type="SMART" id="SM00363"/>
    </source>
</evidence>
<dbReference type="SUPFAM" id="SSF55174">
    <property type="entry name" value="Alpha-L RNA-binding motif"/>
    <property type="match status" value="1"/>
</dbReference>
<dbReference type="PANTHER" id="PTHR13633">
    <property type="entry name" value="MITOCHONDRIAL TRANSCRIPTION RESCUE FACTOR 1"/>
    <property type="match status" value="1"/>
</dbReference>
<protein>
    <submittedName>
        <fullName evidence="3">Cell division protein</fullName>
    </submittedName>
</protein>
<keyword evidence="4" id="KW-1185">Reference proteome</keyword>
<evidence type="ECO:0000313" key="3">
    <source>
        <dbReference type="EMBL" id="TYC46600.1"/>
    </source>
</evidence>
<keyword evidence="1" id="KW-0694">RNA-binding</keyword>
<dbReference type="AlphaFoldDB" id="A0A6P2CKT5"/>
<keyword evidence="3" id="KW-0131">Cell cycle</keyword>
<dbReference type="Gene3D" id="3.30.1370.160">
    <property type="match status" value="1"/>
</dbReference>
<sequence length="265" mass="30171">MTNNLAVIEQHFRSNEQSFIRQASNWIQQAEDSYRVVLTQFLNPREQYILKSLINHSNELSIHFSGGTFGAESQRAIILPKGYPIDNLDFKLSLLEIDYSYKFVTLHHAMILGAILSSGVGRTVVGDILYDSDHTHWQVIVDSKMLNYIQDTVTQIGRTKVALVNRDIAEAMPVLCDWKEEFLLISSLRIDTVISAGFGLTRANTKNLIEENHVRMNWTEISKANVEVAIGDIISVRKYGRIQIKLLDGLSKKNKIKSIINIIRR</sequence>
<dbReference type="GO" id="GO:0003723">
    <property type="term" value="F:RNA binding"/>
    <property type="evidence" value="ECO:0007669"/>
    <property type="project" value="UniProtKB-KW"/>
</dbReference>
<comment type="caution">
    <text evidence="3">The sequence shown here is derived from an EMBL/GenBank/DDBJ whole genome shotgun (WGS) entry which is preliminary data.</text>
</comment>
<proteinExistence type="predicted"/>
<reference evidence="3 4" key="1">
    <citation type="submission" date="2019-01" db="EMBL/GenBank/DDBJ databases">
        <title>Leuconostoc litchii sp. nov., a novel lactic acid bacterium isolated from lychee.</title>
        <authorList>
            <person name="Wang L.-T."/>
        </authorList>
    </citation>
    <scope>NUCLEOTIDE SEQUENCE [LARGE SCALE GENOMIC DNA]</scope>
    <source>
        <strain evidence="3 4">MB7</strain>
    </source>
</reference>
<dbReference type="InterPro" id="IPR002942">
    <property type="entry name" value="S4_RNA-bd"/>
</dbReference>
<dbReference type="InterPro" id="IPR048443">
    <property type="entry name" value="RqcP2_N"/>
</dbReference>
<dbReference type="Gene3D" id="3.10.290.10">
    <property type="entry name" value="RNA-binding S4 domain"/>
    <property type="match status" value="1"/>
</dbReference>
<dbReference type="Gene3D" id="3.30.70.330">
    <property type="match status" value="1"/>
</dbReference>
<dbReference type="CDD" id="cd00165">
    <property type="entry name" value="S4"/>
    <property type="match status" value="1"/>
</dbReference>
<dbReference type="Pfam" id="PF21278">
    <property type="entry name" value="YlmH_1st"/>
    <property type="match status" value="1"/>
</dbReference>
<gene>
    <name evidence="3" type="ORF">ESZ47_00240</name>
</gene>
<feature type="domain" description="RNA-binding S4" evidence="2">
    <location>
        <begin position="188"/>
        <end position="255"/>
    </location>
</feature>
<dbReference type="PANTHER" id="PTHR13633:SF3">
    <property type="entry name" value="MITOCHONDRIAL TRANSCRIPTION RESCUE FACTOR 1"/>
    <property type="match status" value="1"/>
</dbReference>
<dbReference type="InterPro" id="IPR036986">
    <property type="entry name" value="S4_RNA-bd_sf"/>
</dbReference>
<dbReference type="PROSITE" id="PS50889">
    <property type="entry name" value="S4"/>
    <property type="match status" value="1"/>
</dbReference>
<dbReference type="SMART" id="SM00363">
    <property type="entry name" value="S4"/>
    <property type="match status" value="1"/>
</dbReference>
<evidence type="ECO:0000313" key="4">
    <source>
        <dbReference type="Proteomes" id="UP000442244"/>
    </source>
</evidence>
<keyword evidence="3" id="KW-0132">Cell division</keyword>
<evidence type="ECO:0000256" key="1">
    <source>
        <dbReference type="PROSITE-ProRule" id="PRU00182"/>
    </source>
</evidence>
<accession>A0A6P2CKT5</accession>
<dbReference type="Proteomes" id="UP000442244">
    <property type="component" value="Unassembled WGS sequence"/>
</dbReference>
<dbReference type="InterPro" id="IPR012677">
    <property type="entry name" value="Nucleotide-bd_a/b_plait_sf"/>
</dbReference>
<dbReference type="Pfam" id="PF01479">
    <property type="entry name" value="S4"/>
    <property type="match status" value="1"/>
</dbReference>
<name>A0A6P2CKT5_9LACO</name>
<dbReference type="RefSeq" id="WP_148603689.1">
    <property type="nucleotide sequence ID" value="NZ_BSUV01000001.1"/>
</dbReference>
<dbReference type="Pfam" id="PF17774">
    <property type="entry name" value="YlmH_RBD"/>
    <property type="match status" value="1"/>
</dbReference>
<dbReference type="GO" id="GO:0051301">
    <property type="term" value="P:cell division"/>
    <property type="evidence" value="ECO:0007669"/>
    <property type="project" value="UniProtKB-KW"/>
</dbReference>
<organism evidence="3 4">
    <name type="scientific">Leuconostoc litchii</name>
    <dbReference type="NCBI Taxonomy" id="1981069"/>
    <lineage>
        <taxon>Bacteria</taxon>
        <taxon>Bacillati</taxon>
        <taxon>Bacillota</taxon>
        <taxon>Bacilli</taxon>
        <taxon>Lactobacillales</taxon>
        <taxon>Lactobacillaceae</taxon>
        <taxon>Leuconostoc</taxon>
    </lineage>
</organism>